<dbReference type="EMBL" id="BLXT01006999">
    <property type="protein sequence ID" value="GFO35458.1"/>
    <property type="molecule type" value="Genomic_DNA"/>
</dbReference>
<sequence length="89" mass="9344">MVVGCLAQMLPSQPAWEEAGICLVSHQASSSARDGSSFWSGHGTVAGLKPATEETLKIFGRILLLSRVDVGGTVDSESTLRVRFAGTPL</sequence>
<reference evidence="1 2" key="1">
    <citation type="journal article" date="2021" name="Elife">
        <title>Chloroplast acquisition without the gene transfer in kleptoplastic sea slugs, Plakobranchus ocellatus.</title>
        <authorList>
            <person name="Maeda T."/>
            <person name="Takahashi S."/>
            <person name="Yoshida T."/>
            <person name="Shimamura S."/>
            <person name="Takaki Y."/>
            <person name="Nagai Y."/>
            <person name="Toyoda A."/>
            <person name="Suzuki Y."/>
            <person name="Arimoto A."/>
            <person name="Ishii H."/>
            <person name="Satoh N."/>
            <person name="Nishiyama T."/>
            <person name="Hasebe M."/>
            <person name="Maruyama T."/>
            <person name="Minagawa J."/>
            <person name="Obokata J."/>
            <person name="Shigenobu S."/>
        </authorList>
    </citation>
    <scope>NUCLEOTIDE SEQUENCE [LARGE SCALE GENOMIC DNA]</scope>
</reference>
<accession>A0AAV4CU57</accession>
<organism evidence="1 2">
    <name type="scientific">Plakobranchus ocellatus</name>
    <dbReference type="NCBI Taxonomy" id="259542"/>
    <lineage>
        <taxon>Eukaryota</taxon>
        <taxon>Metazoa</taxon>
        <taxon>Spiralia</taxon>
        <taxon>Lophotrochozoa</taxon>
        <taxon>Mollusca</taxon>
        <taxon>Gastropoda</taxon>
        <taxon>Heterobranchia</taxon>
        <taxon>Euthyneura</taxon>
        <taxon>Panpulmonata</taxon>
        <taxon>Sacoglossa</taxon>
        <taxon>Placobranchoidea</taxon>
        <taxon>Plakobranchidae</taxon>
        <taxon>Plakobranchus</taxon>
    </lineage>
</organism>
<evidence type="ECO:0000313" key="2">
    <source>
        <dbReference type="Proteomes" id="UP000735302"/>
    </source>
</evidence>
<dbReference type="AlphaFoldDB" id="A0AAV4CU57"/>
<protein>
    <submittedName>
        <fullName evidence="1">Uncharacterized protein</fullName>
    </submittedName>
</protein>
<name>A0AAV4CU57_9GAST</name>
<proteinExistence type="predicted"/>
<keyword evidence="2" id="KW-1185">Reference proteome</keyword>
<gene>
    <name evidence="1" type="ORF">PoB_006196300</name>
</gene>
<evidence type="ECO:0000313" key="1">
    <source>
        <dbReference type="EMBL" id="GFO35458.1"/>
    </source>
</evidence>
<comment type="caution">
    <text evidence="1">The sequence shown here is derived from an EMBL/GenBank/DDBJ whole genome shotgun (WGS) entry which is preliminary data.</text>
</comment>
<dbReference type="Proteomes" id="UP000735302">
    <property type="component" value="Unassembled WGS sequence"/>
</dbReference>